<proteinExistence type="predicted"/>
<sequence length="325" mass="35492">MTLRQKSLLLLVVALPGMNVRMCAGDGTGAAGLTRTYLRVSASESVFATVNQADAIASMKVWSEQLGKLRGFQLDAKVAIALSIPQMRQSLKDHMVDLLVLDTPDYLVLSETNLLDAVFAGTERGQLAVYQYLLLTNDSSGAVTLPGLRQKRVVISSRTKSNLGLMWLETLLGDSRLGRAGAFFSSVEINYRSSQCVMPLFFRRIDACVVDSGNWEAMKELNPQLGRLRVVARSEPYLEGVVAMPLQPHPHQDELVASLLNLHKTPAGEQLGIVFRIGPLVRASKAQFESVRVLRNKYRHIVEASSSGLGPALVRLEDAAGKGHP</sequence>
<keyword evidence="1" id="KW-0732">Signal</keyword>
<dbReference type="AlphaFoldDB" id="A0A7S7NTV6"/>
<dbReference type="Gene3D" id="3.40.190.10">
    <property type="entry name" value="Periplasmic binding protein-like II"/>
    <property type="match status" value="2"/>
</dbReference>
<organism evidence="2 3">
    <name type="scientific">Paludibaculum fermentans</name>
    <dbReference type="NCBI Taxonomy" id="1473598"/>
    <lineage>
        <taxon>Bacteria</taxon>
        <taxon>Pseudomonadati</taxon>
        <taxon>Acidobacteriota</taxon>
        <taxon>Terriglobia</taxon>
        <taxon>Bryobacterales</taxon>
        <taxon>Bryobacteraceae</taxon>
        <taxon>Paludibaculum</taxon>
    </lineage>
</organism>
<evidence type="ECO:0000313" key="3">
    <source>
        <dbReference type="Proteomes" id="UP000593892"/>
    </source>
</evidence>
<evidence type="ECO:0000256" key="1">
    <source>
        <dbReference type="SAM" id="SignalP"/>
    </source>
</evidence>
<keyword evidence="3" id="KW-1185">Reference proteome</keyword>
<gene>
    <name evidence="2" type="ORF">IRI77_06545</name>
</gene>
<dbReference type="KEGG" id="pfer:IRI77_06545"/>
<feature type="chain" id="PRO_5032600645" evidence="1">
    <location>
        <begin position="25"/>
        <end position="325"/>
    </location>
</feature>
<reference evidence="2 3" key="1">
    <citation type="submission" date="2020-10" db="EMBL/GenBank/DDBJ databases">
        <title>Complete genome sequence of Paludibaculum fermentans P105T, a facultatively anaerobic acidobacterium capable of dissimilatory Fe(III) reduction.</title>
        <authorList>
            <person name="Dedysh S.N."/>
            <person name="Beletsky A.V."/>
            <person name="Kulichevskaya I.S."/>
            <person name="Mardanov A.V."/>
            <person name="Ravin N.V."/>
        </authorList>
    </citation>
    <scope>NUCLEOTIDE SEQUENCE [LARGE SCALE GENOMIC DNA]</scope>
    <source>
        <strain evidence="2 3">P105</strain>
    </source>
</reference>
<evidence type="ECO:0000313" key="2">
    <source>
        <dbReference type="EMBL" id="QOY89606.1"/>
    </source>
</evidence>
<accession>A0A7S7NTV6</accession>
<protein>
    <submittedName>
        <fullName evidence="2">PhnD/SsuA/transferrin family substrate-binding protein</fullName>
    </submittedName>
</protein>
<dbReference type="EMBL" id="CP063849">
    <property type="protein sequence ID" value="QOY89606.1"/>
    <property type="molecule type" value="Genomic_DNA"/>
</dbReference>
<dbReference type="Proteomes" id="UP000593892">
    <property type="component" value="Chromosome"/>
</dbReference>
<dbReference type="Pfam" id="PF12974">
    <property type="entry name" value="Phosphonate-bd"/>
    <property type="match status" value="1"/>
</dbReference>
<dbReference type="RefSeq" id="WP_194451268.1">
    <property type="nucleotide sequence ID" value="NZ_CP063849.1"/>
</dbReference>
<dbReference type="SUPFAM" id="SSF53850">
    <property type="entry name" value="Periplasmic binding protein-like II"/>
    <property type="match status" value="1"/>
</dbReference>
<name>A0A7S7NTV6_PALFE</name>
<feature type="signal peptide" evidence="1">
    <location>
        <begin position="1"/>
        <end position="24"/>
    </location>
</feature>